<dbReference type="OrthoDB" id="3026511at2759"/>
<name>A0A8H6XUV9_9AGAR</name>
<gene>
    <name evidence="1" type="ORF">MSAN_01822700</name>
</gene>
<accession>A0A8H6XUV9</accession>
<dbReference type="AlphaFoldDB" id="A0A8H6XUV9"/>
<organism evidence="1 2">
    <name type="scientific">Mycena sanguinolenta</name>
    <dbReference type="NCBI Taxonomy" id="230812"/>
    <lineage>
        <taxon>Eukaryota</taxon>
        <taxon>Fungi</taxon>
        <taxon>Dikarya</taxon>
        <taxon>Basidiomycota</taxon>
        <taxon>Agaricomycotina</taxon>
        <taxon>Agaricomycetes</taxon>
        <taxon>Agaricomycetidae</taxon>
        <taxon>Agaricales</taxon>
        <taxon>Marasmiineae</taxon>
        <taxon>Mycenaceae</taxon>
        <taxon>Mycena</taxon>
    </lineage>
</organism>
<evidence type="ECO:0000313" key="2">
    <source>
        <dbReference type="Proteomes" id="UP000623467"/>
    </source>
</evidence>
<dbReference type="Proteomes" id="UP000623467">
    <property type="component" value="Unassembled WGS sequence"/>
</dbReference>
<proteinExistence type="predicted"/>
<comment type="caution">
    <text evidence="1">The sequence shown here is derived from an EMBL/GenBank/DDBJ whole genome shotgun (WGS) entry which is preliminary data.</text>
</comment>
<protein>
    <submittedName>
        <fullName evidence="1">Uncharacterized protein</fullName>
    </submittedName>
</protein>
<dbReference type="EMBL" id="JACAZH010000018">
    <property type="protein sequence ID" value="KAF7346836.1"/>
    <property type="molecule type" value="Genomic_DNA"/>
</dbReference>
<sequence length="211" mass="24099">MSIFRHFPELQVLELMDCSPVFTSDESVPQNGLEKLHTLRVHKGGFRGSLFQGLSAMKLESLHTLVLPNFADFYQPPFITFMKAHGSRLLHLTTGKFRDFNLFDVCNNLVDIRFQGMCPADTFACKTPHVSLTKIIGGPFPTEPGRIDFAMFPALHEIHMPSLRWPITERDISKNSMVPFAEYLLEKNIKVLDGTGKHWTPRLKSTRARKR</sequence>
<reference evidence="1" key="1">
    <citation type="submission" date="2020-05" db="EMBL/GenBank/DDBJ databases">
        <title>Mycena genomes resolve the evolution of fungal bioluminescence.</title>
        <authorList>
            <person name="Tsai I.J."/>
        </authorList>
    </citation>
    <scope>NUCLEOTIDE SEQUENCE</scope>
    <source>
        <strain evidence="1">160909Yilan</strain>
    </source>
</reference>
<keyword evidence="2" id="KW-1185">Reference proteome</keyword>
<evidence type="ECO:0000313" key="1">
    <source>
        <dbReference type="EMBL" id="KAF7346836.1"/>
    </source>
</evidence>